<name>A0AAD7AKF8_9AGAR</name>
<evidence type="ECO:0008006" key="5">
    <source>
        <dbReference type="Google" id="ProtNLM"/>
    </source>
</evidence>
<feature type="region of interest" description="Disordered" evidence="1">
    <location>
        <begin position="424"/>
        <end position="444"/>
    </location>
</feature>
<reference evidence="3" key="1">
    <citation type="submission" date="2023-03" db="EMBL/GenBank/DDBJ databases">
        <title>Massive genome expansion in bonnet fungi (Mycena s.s.) driven by repeated elements and novel gene families across ecological guilds.</title>
        <authorList>
            <consortium name="Lawrence Berkeley National Laboratory"/>
            <person name="Harder C.B."/>
            <person name="Miyauchi S."/>
            <person name="Viragh M."/>
            <person name="Kuo A."/>
            <person name="Thoen E."/>
            <person name="Andreopoulos B."/>
            <person name="Lu D."/>
            <person name="Skrede I."/>
            <person name="Drula E."/>
            <person name="Henrissat B."/>
            <person name="Morin E."/>
            <person name="Kohler A."/>
            <person name="Barry K."/>
            <person name="LaButti K."/>
            <person name="Morin E."/>
            <person name="Salamov A."/>
            <person name="Lipzen A."/>
            <person name="Mereny Z."/>
            <person name="Hegedus B."/>
            <person name="Baldrian P."/>
            <person name="Stursova M."/>
            <person name="Weitz H."/>
            <person name="Taylor A."/>
            <person name="Grigoriev I.V."/>
            <person name="Nagy L.G."/>
            <person name="Martin F."/>
            <person name="Kauserud H."/>
        </authorList>
    </citation>
    <scope>NUCLEOTIDE SEQUENCE</scope>
    <source>
        <strain evidence="3">CBHHK002</strain>
    </source>
</reference>
<dbReference type="AlphaFoldDB" id="A0AAD7AKF8"/>
<keyword evidence="2" id="KW-1133">Transmembrane helix</keyword>
<evidence type="ECO:0000313" key="3">
    <source>
        <dbReference type="EMBL" id="KAJ7361305.1"/>
    </source>
</evidence>
<proteinExistence type="predicted"/>
<dbReference type="Proteomes" id="UP001218218">
    <property type="component" value="Unassembled WGS sequence"/>
</dbReference>
<evidence type="ECO:0000313" key="4">
    <source>
        <dbReference type="Proteomes" id="UP001218218"/>
    </source>
</evidence>
<comment type="caution">
    <text evidence="3">The sequence shown here is derived from an EMBL/GenBank/DDBJ whole genome shotgun (WGS) entry which is preliminary data.</text>
</comment>
<organism evidence="3 4">
    <name type="scientific">Mycena albidolilacea</name>
    <dbReference type="NCBI Taxonomy" id="1033008"/>
    <lineage>
        <taxon>Eukaryota</taxon>
        <taxon>Fungi</taxon>
        <taxon>Dikarya</taxon>
        <taxon>Basidiomycota</taxon>
        <taxon>Agaricomycotina</taxon>
        <taxon>Agaricomycetes</taxon>
        <taxon>Agaricomycetidae</taxon>
        <taxon>Agaricales</taxon>
        <taxon>Marasmiineae</taxon>
        <taxon>Mycenaceae</taxon>
        <taxon>Mycena</taxon>
    </lineage>
</organism>
<feature type="compositionally biased region" description="Polar residues" evidence="1">
    <location>
        <begin position="458"/>
        <end position="469"/>
    </location>
</feature>
<sequence length="536" mass="56384">MSLWNFTIEDTSPFLTYTPYADGSNSGLDKGWEPWYTDSGFISENGQGGSGDSYHISSLDGASVNLDFYGTAVYLYGNTNSSYDTTLDNKPYTHDPPSSGLLLSISNLEEGAHSVTLTARPTDKSQQLAFDRAVISTPLINNETPTEAFYDNTDTTMLKYSGDWSSSTAPGIPNATVTHSWQETFASGASVEMDIGVGAVGLALHGMANWGNWLYTVSLDGTETTCNGSTFWKVPDALLFYQGGLDPNKTHKVTLTNTTPKMKLALNSIRVYNVTQAQNAVAAPTALTPSPSASGTGAPSAHSSVSAGVIVGPIIGVLIVGLLCGFLWWRTRRNRGPTPLLSLNMGGSHGYTDNPPFSSTGYPVVSTGYSVNSAPSSTTALTSPGVTSMYSPGPASTYSPGPASMYSGAETHVSGPPGATVMTWGPGLVSNRPPQAPASVGASSYAPSYDHDTATVVRSSSYAPSSDGTASDFAEGQHHSRPPTVGKMRTPPPPPPPTQAALDTPDVDRLIELIAQRIDRGRGQDHDDASPPEYRG</sequence>
<keyword evidence="2" id="KW-0472">Membrane</keyword>
<keyword evidence="2" id="KW-0812">Transmembrane</keyword>
<evidence type="ECO:0000256" key="1">
    <source>
        <dbReference type="SAM" id="MobiDB-lite"/>
    </source>
</evidence>
<gene>
    <name evidence="3" type="ORF">DFH08DRAFT_370353</name>
</gene>
<feature type="compositionally biased region" description="Basic and acidic residues" evidence="1">
    <location>
        <begin position="506"/>
        <end position="536"/>
    </location>
</feature>
<dbReference type="CDD" id="cd12841">
    <property type="entry name" value="TM_EphA1"/>
    <property type="match status" value="1"/>
</dbReference>
<feature type="region of interest" description="Disordered" evidence="1">
    <location>
        <begin position="458"/>
        <end position="536"/>
    </location>
</feature>
<evidence type="ECO:0000256" key="2">
    <source>
        <dbReference type="SAM" id="Phobius"/>
    </source>
</evidence>
<feature type="transmembrane region" description="Helical" evidence="2">
    <location>
        <begin position="307"/>
        <end position="329"/>
    </location>
</feature>
<keyword evidence="4" id="KW-1185">Reference proteome</keyword>
<dbReference type="Gene3D" id="2.60.120.260">
    <property type="entry name" value="Galactose-binding domain-like"/>
    <property type="match status" value="1"/>
</dbReference>
<dbReference type="EMBL" id="JARIHO010000005">
    <property type="protein sequence ID" value="KAJ7361305.1"/>
    <property type="molecule type" value="Genomic_DNA"/>
</dbReference>
<accession>A0AAD7AKF8</accession>
<protein>
    <recommendedName>
        <fullName evidence="5">Transmembrane protein</fullName>
    </recommendedName>
</protein>